<evidence type="ECO:0000313" key="1">
    <source>
        <dbReference type="EMBL" id="SZX75146.1"/>
    </source>
</evidence>
<dbReference type="Gene3D" id="3.90.550.20">
    <property type="match status" value="1"/>
</dbReference>
<name>A0A383WEK1_TETOB</name>
<dbReference type="SUPFAM" id="SSF53448">
    <property type="entry name" value="Nucleotide-diphospho-sugar transferases"/>
    <property type="match status" value="1"/>
</dbReference>
<dbReference type="AlphaFoldDB" id="A0A383WEK1"/>
<gene>
    <name evidence="1" type="ORF">BQ4739_LOCUS15451</name>
</gene>
<dbReference type="InterPro" id="IPR029044">
    <property type="entry name" value="Nucleotide-diphossugar_trans"/>
</dbReference>
<reference evidence="1 2" key="1">
    <citation type="submission" date="2016-10" db="EMBL/GenBank/DDBJ databases">
        <authorList>
            <person name="Cai Z."/>
        </authorList>
    </citation>
    <scope>NUCLEOTIDE SEQUENCE [LARGE SCALE GENOMIC DNA]</scope>
</reference>
<evidence type="ECO:0000313" key="2">
    <source>
        <dbReference type="Proteomes" id="UP000256970"/>
    </source>
</evidence>
<dbReference type="Proteomes" id="UP000256970">
    <property type="component" value="Unassembled WGS sequence"/>
</dbReference>
<accession>A0A383WEK1</accession>
<organism evidence="1 2">
    <name type="scientific">Tetradesmus obliquus</name>
    <name type="common">Green alga</name>
    <name type="synonym">Acutodesmus obliquus</name>
    <dbReference type="NCBI Taxonomy" id="3088"/>
    <lineage>
        <taxon>Eukaryota</taxon>
        <taxon>Viridiplantae</taxon>
        <taxon>Chlorophyta</taxon>
        <taxon>core chlorophytes</taxon>
        <taxon>Chlorophyceae</taxon>
        <taxon>CS clade</taxon>
        <taxon>Sphaeropleales</taxon>
        <taxon>Scenedesmaceae</taxon>
        <taxon>Tetradesmus</taxon>
    </lineage>
</organism>
<sequence>MKPAALNPFSDFSRSARFAPVLLSLAGAAVFMVLGISRQVHTDVRISIPSSSKSSRKAGIHLAGSPVMGSPPTAAVHYRHASEHPVCKFFRAAQNDSNEAEWFTWGPWGLCDLDEPGAWLQRAASNCYSCLDPSCNVCRQPRRLIHNQYLVRLHPVWQTNLLSMQVFLLTQDLRRAHLVVWTDVLTTLVTNDTAPFFDAFAEHITVKRFDYDECAAQEVVGTPWEGDAFFGNGSLVRSSLTMLAVWADIVRIMLLHKYGHFWMDNDVVHYKDVTHLLDTSYQFIPRWTNNHVMRIEPGSQLSYRIMATALRMPFNHPNFTGEVMDKLCKPTATKRVLKRNNNTGPPDAVLYDFPLGWWDHDWARCFDSRQAINDTHWHKMAGSTLAMHSRVAGNLCYDKALQPCRHPGQPQGVNPLGDDAPPSPLQRVIKIMEDVFSQCSSPGCLPAEGMPLLAFEGFDAAAVVRRSRSRALLKQQRSWWQGMP</sequence>
<protein>
    <recommendedName>
        <fullName evidence="3">Nucleotide-diphospho-sugar transferase domain-containing protein</fullName>
    </recommendedName>
</protein>
<dbReference type="EMBL" id="FNXT01001225">
    <property type="protein sequence ID" value="SZX75146.1"/>
    <property type="molecule type" value="Genomic_DNA"/>
</dbReference>
<proteinExistence type="predicted"/>
<evidence type="ECO:0008006" key="3">
    <source>
        <dbReference type="Google" id="ProtNLM"/>
    </source>
</evidence>
<keyword evidence="2" id="KW-1185">Reference proteome</keyword>